<comment type="caution">
    <text evidence="6">The sequence shown here is derived from an EMBL/GenBank/DDBJ whole genome shotgun (WGS) entry which is preliminary data.</text>
</comment>
<dbReference type="Gene3D" id="1.10.10.10">
    <property type="entry name" value="Winged helix-like DNA-binding domain superfamily/Winged helix DNA-binding domain"/>
    <property type="match status" value="1"/>
</dbReference>
<feature type="transmembrane region" description="Helical" evidence="4">
    <location>
        <begin position="52"/>
        <end position="74"/>
    </location>
</feature>
<protein>
    <submittedName>
        <fullName evidence="6">Two-component system regulator</fullName>
    </submittedName>
</protein>
<evidence type="ECO:0000256" key="1">
    <source>
        <dbReference type="ARBA" id="ARBA00023015"/>
    </source>
</evidence>
<proteinExistence type="predicted"/>
<keyword evidence="4" id="KW-1133">Transmembrane helix</keyword>
<evidence type="ECO:0000259" key="5">
    <source>
        <dbReference type="PROSITE" id="PS50043"/>
    </source>
</evidence>
<feature type="domain" description="HTH luxR-type" evidence="5">
    <location>
        <begin position="273"/>
        <end position="338"/>
    </location>
</feature>
<feature type="transmembrane region" description="Helical" evidence="4">
    <location>
        <begin position="18"/>
        <end position="40"/>
    </location>
</feature>
<keyword evidence="1" id="KW-0805">Transcription regulation</keyword>
<evidence type="ECO:0000313" key="6">
    <source>
        <dbReference type="EMBL" id="PCS06027.1"/>
    </source>
</evidence>
<dbReference type="PANTHER" id="PTHR44688">
    <property type="entry name" value="DNA-BINDING TRANSCRIPTIONAL ACTIVATOR DEVR_DOSR"/>
    <property type="match status" value="1"/>
</dbReference>
<evidence type="ECO:0000256" key="4">
    <source>
        <dbReference type="SAM" id="Phobius"/>
    </source>
</evidence>
<sequence length="342" mass="40604">MIMRIEVESEFKQMMFNYIYTSLLTILYTIVMSLFLCLYLKKRQKNELLMMIYFLVVIIKGIVIAMSETFHVFANGYNQLFMINPIFDTLYYLAIVGIALKLTDELLNIKLKFYQYVLYILFAFWLILVPFMSDSALKVWLYYLPSQVLTIYLGGLLLKHVRQLDETRQFYRYIRLLGWLTISFGLLIFLEDSFVIYVRDSYHRNVLQIQNRNISEDVFHIVLCMISIRYVCTQLLADKFTYHAPSPPNNSQCERVETTANQQMPNQEDDFSRFVSKYGITQREAEILKLLIAHKHNQEIATQLYLSIGTVKTHTHNIFIKLQVDRRTEVCKIWEAFEQHDT</sequence>
<feature type="transmembrane region" description="Helical" evidence="4">
    <location>
        <begin position="80"/>
        <end position="101"/>
    </location>
</feature>
<gene>
    <name evidence="6" type="ORF">RU87_GL000223</name>
</gene>
<evidence type="ECO:0000313" key="7">
    <source>
        <dbReference type="Proteomes" id="UP000242246"/>
    </source>
</evidence>
<evidence type="ECO:0000256" key="3">
    <source>
        <dbReference type="ARBA" id="ARBA00023163"/>
    </source>
</evidence>
<dbReference type="Proteomes" id="UP000242246">
    <property type="component" value="Unassembled WGS sequence"/>
</dbReference>
<keyword evidence="3" id="KW-0804">Transcription</keyword>
<feature type="transmembrane region" description="Helical" evidence="4">
    <location>
        <begin position="179"/>
        <end position="198"/>
    </location>
</feature>
<feature type="transmembrane region" description="Helical" evidence="4">
    <location>
        <begin position="113"/>
        <end position="133"/>
    </location>
</feature>
<dbReference type="SUPFAM" id="SSF46894">
    <property type="entry name" value="C-terminal effector domain of the bipartite response regulators"/>
    <property type="match status" value="1"/>
</dbReference>
<dbReference type="InterPro" id="IPR016032">
    <property type="entry name" value="Sig_transdc_resp-reg_C-effctor"/>
</dbReference>
<evidence type="ECO:0000256" key="2">
    <source>
        <dbReference type="ARBA" id="ARBA00023125"/>
    </source>
</evidence>
<dbReference type="CDD" id="cd06170">
    <property type="entry name" value="LuxR_C_like"/>
    <property type="match status" value="1"/>
</dbReference>
<dbReference type="STRING" id="1348632.GCA_001591745_01461"/>
<reference evidence="6 7" key="1">
    <citation type="submission" date="2014-12" db="EMBL/GenBank/DDBJ databases">
        <title>Draft genome sequences of 10 type strains of Lactococcus.</title>
        <authorList>
            <person name="Sun Z."/>
            <person name="Zhong Z."/>
            <person name="Liu W."/>
            <person name="Zhang W."/>
            <person name="Zhang H."/>
        </authorList>
    </citation>
    <scope>NUCLEOTIDE SEQUENCE [LARGE SCALE GENOMIC DNA]</scope>
    <source>
        <strain evidence="6 7">DSM 20686</strain>
    </source>
</reference>
<keyword evidence="4" id="KW-0472">Membrane</keyword>
<dbReference type="GO" id="GO:0003677">
    <property type="term" value="F:DNA binding"/>
    <property type="evidence" value="ECO:0007669"/>
    <property type="project" value="UniProtKB-KW"/>
</dbReference>
<dbReference type="InterPro" id="IPR000792">
    <property type="entry name" value="Tscrpt_reg_LuxR_C"/>
</dbReference>
<dbReference type="Pfam" id="PF00196">
    <property type="entry name" value="GerE"/>
    <property type="match status" value="1"/>
</dbReference>
<dbReference type="PROSITE" id="PS50043">
    <property type="entry name" value="HTH_LUXR_2"/>
    <property type="match status" value="1"/>
</dbReference>
<dbReference type="PANTHER" id="PTHR44688:SF16">
    <property type="entry name" value="DNA-BINDING TRANSCRIPTIONAL ACTIVATOR DEVR_DOSR"/>
    <property type="match status" value="1"/>
</dbReference>
<dbReference type="InterPro" id="IPR036388">
    <property type="entry name" value="WH-like_DNA-bd_sf"/>
</dbReference>
<dbReference type="AlphaFoldDB" id="A0A2A5RXR5"/>
<dbReference type="EMBL" id="JXJX01000010">
    <property type="protein sequence ID" value="PCS06027.1"/>
    <property type="molecule type" value="Genomic_DNA"/>
</dbReference>
<dbReference type="PRINTS" id="PR00038">
    <property type="entry name" value="HTHLUXR"/>
</dbReference>
<accession>A0A2A5RXR5</accession>
<keyword evidence="2" id="KW-0238">DNA-binding</keyword>
<name>A0A2A5RXR5_9LACT</name>
<keyword evidence="7" id="KW-1185">Reference proteome</keyword>
<keyword evidence="4" id="KW-0812">Transmembrane</keyword>
<dbReference type="GO" id="GO:0006355">
    <property type="term" value="P:regulation of DNA-templated transcription"/>
    <property type="evidence" value="ECO:0007669"/>
    <property type="project" value="InterPro"/>
</dbReference>
<dbReference type="SMART" id="SM00421">
    <property type="entry name" value="HTH_LUXR"/>
    <property type="match status" value="1"/>
</dbReference>
<organism evidence="6 7">
    <name type="scientific">Pseudolactococcus plantarum</name>
    <dbReference type="NCBI Taxonomy" id="1365"/>
    <lineage>
        <taxon>Bacteria</taxon>
        <taxon>Bacillati</taxon>
        <taxon>Bacillota</taxon>
        <taxon>Bacilli</taxon>
        <taxon>Lactobacillales</taxon>
        <taxon>Streptococcaceae</taxon>
        <taxon>Pseudolactococcus</taxon>
    </lineage>
</organism>
<feature type="transmembrane region" description="Helical" evidence="4">
    <location>
        <begin position="139"/>
        <end position="158"/>
    </location>
</feature>